<dbReference type="InterPro" id="IPR029058">
    <property type="entry name" value="AB_hydrolase_fold"/>
</dbReference>
<dbReference type="GO" id="GO:0016787">
    <property type="term" value="F:hydrolase activity"/>
    <property type="evidence" value="ECO:0007669"/>
    <property type="project" value="InterPro"/>
</dbReference>
<evidence type="ECO:0000259" key="1">
    <source>
        <dbReference type="PROSITE" id="PS50931"/>
    </source>
</evidence>
<dbReference type="GO" id="GO:0003700">
    <property type="term" value="F:DNA-binding transcription factor activity"/>
    <property type="evidence" value="ECO:0007669"/>
    <property type="project" value="InterPro"/>
</dbReference>
<dbReference type="PROSITE" id="PS50931">
    <property type="entry name" value="HTH_LYSR"/>
    <property type="match status" value="1"/>
</dbReference>
<gene>
    <name evidence="2" type="ORF">Airi01_082050</name>
</gene>
<dbReference type="InterPro" id="IPR036390">
    <property type="entry name" value="WH_DNA-bd_sf"/>
</dbReference>
<dbReference type="Pfam" id="PF07859">
    <property type="entry name" value="Abhydrolase_3"/>
    <property type="match status" value="1"/>
</dbReference>
<proteinExistence type="predicted"/>
<dbReference type="PANTHER" id="PTHR30419:SF14">
    <property type="entry name" value="LYSR FAMILY TRANSCRIPTIONAL REGULATOR"/>
    <property type="match status" value="1"/>
</dbReference>
<evidence type="ECO:0000313" key="3">
    <source>
        <dbReference type="Proteomes" id="UP001165135"/>
    </source>
</evidence>
<dbReference type="SUPFAM" id="SSF46785">
    <property type="entry name" value="Winged helix' DNA-binding domain"/>
    <property type="match status" value="1"/>
</dbReference>
<dbReference type="InterPro" id="IPR013094">
    <property type="entry name" value="AB_hydrolase_3"/>
</dbReference>
<name>A0A9W6RQJ2_9ACTN</name>
<protein>
    <recommendedName>
        <fullName evidence="1">HTH lysR-type domain-containing protein</fullName>
    </recommendedName>
</protein>
<dbReference type="AlphaFoldDB" id="A0A9W6RQJ2"/>
<dbReference type="RefSeq" id="WP_285632162.1">
    <property type="nucleotide sequence ID" value="NZ_BSTJ01000013.1"/>
</dbReference>
<sequence>MSGAAEDECVDLVELLDGIGGELLPEGLPAGAAVGSQSTLSRQIAALERSLGCVLLRRSTQDVALTPAGQALLDRLPGVLDDIDEVVEQVRSVGGELAARIRRLGDSFTDLTSADVEALRAAAERHYGLLHLVPDVDFTAVVTGGVPGLVAEPPDARRAWVLLLRLRAAGRPLPARCALFTPYVDISAAAPDALPDAPAPSATRQGAAWGVARYLDGHPVDDPLLDPLHADLRGLPPMLIQAAAGDEGLPDAERLAEHAHSHGVDVRLEIYPVAAQSFQLYWSFLPEAADAIARFGEYARGVSHAAG</sequence>
<reference evidence="2" key="1">
    <citation type="submission" date="2023-03" db="EMBL/GenBank/DDBJ databases">
        <title>Actinoallomurus iriomotensis NBRC 103681.</title>
        <authorList>
            <person name="Ichikawa N."/>
            <person name="Sato H."/>
            <person name="Tonouchi N."/>
        </authorList>
    </citation>
    <scope>NUCLEOTIDE SEQUENCE</scope>
    <source>
        <strain evidence="2">NBRC 103681</strain>
    </source>
</reference>
<feature type="domain" description="HTH lysR-type" evidence="1">
    <location>
        <begin position="36"/>
        <end position="66"/>
    </location>
</feature>
<dbReference type="EMBL" id="BSTJ01000013">
    <property type="protein sequence ID" value="GLY79938.1"/>
    <property type="molecule type" value="Genomic_DNA"/>
</dbReference>
<dbReference type="Gene3D" id="3.40.50.1820">
    <property type="entry name" value="alpha/beta hydrolase"/>
    <property type="match status" value="1"/>
</dbReference>
<dbReference type="GO" id="GO:0005829">
    <property type="term" value="C:cytosol"/>
    <property type="evidence" value="ECO:0007669"/>
    <property type="project" value="TreeGrafter"/>
</dbReference>
<dbReference type="InterPro" id="IPR000847">
    <property type="entry name" value="LysR_HTH_N"/>
</dbReference>
<dbReference type="InterPro" id="IPR036388">
    <property type="entry name" value="WH-like_DNA-bd_sf"/>
</dbReference>
<dbReference type="Proteomes" id="UP001165135">
    <property type="component" value="Unassembled WGS sequence"/>
</dbReference>
<accession>A0A9W6RQJ2</accession>
<dbReference type="Pfam" id="PF00126">
    <property type="entry name" value="HTH_1"/>
    <property type="match status" value="1"/>
</dbReference>
<comment type="caution">
    <text evidence="2">The sequence shown here is derived from an EMBL/GenBank/DDBJ whole genome shotgun (WGS) entry which is preliminary data.</text>
</comment>
<dbReference type="PANTHER" id="PTHR30419">
    <property type="entry name" value="HTH-TYPE TRANSCRIPTIONAL REGULATOR YBHD"/>
    <property type="match status" value="1"/>
</dbReference>
<evidence type="ECO:0000313" key="2">
    <source>
        <dbReference type="EMBL" id="GLY79938.1"/>
    </source>
</evidence>
<organism evidence="2 3">
    <name type="scientific">Actinoallomurus iriomotensis</name>
    <dbReference type="NCBI Taxonomy" id="478107"/>
    <lineage>
        <taxon>Bacteria</taxon>
        <taxon>Bacillati</taxon>
        <taxon>Actinomycetota</taxon>
        <taxon>Actinomycetes</taxon>
        <taxon>Streptosporangiales</taxon>
        <taxon>Thermomonosporaceae</taxon>
        <taxon>Actinoallomurus</taxon>
    </lineage>
</organism>
<dbReference type="InterPro" id="IPR050950">
    <property type="entry name" value="HTH-type_LysR_regulators"/>
</dbReference>
<dbReference type="Gene3D" id="1.10.10.10">
    <property type="entry name" value="Winged helix-like DNA-binding domain superfamily/Winged helix DNA-binding domain"/>
    <property type="match status" value="1"/>
</dbReference>
<dbReference type="SUPFAM" id="SSF53474">
    <property type="entry name" value="alpha/beta-Hydrolases"/>
    <property type="match status" value="1"/>
</dbReference>